<name>M3B6E2_SPHMS</name>
<dbReference type="PROSITE" id="PS50016">
    <property type="entry name" value="ZF_PHD_2"/>
    <property type="match status" value="1"/>
</dbReference>
<dbReference type="InterPro" id="IPR019786">
    <property type="entry name" value="Zinc_finger_PHD-type_CS"/>
</dbReference>
<keyword evidence="1" id="KW-0479">Metal-binding</keyword>
<dbReference type="InterPro" id="IPR001965">
    <property type="entry name" value="Znf_PHD"/>
</dbReference>
<evidence type="ECO:0000256" key="2">
    <source>
        <dbReference type="ARBA" id="ARBA00022771"/>
    </source>
</evidence>
<dbReference type="GO" id="GO:0008270">
    <property type="term" value="F:zinc ion binding"/>
    <property type="evidence" value="ECO:0007669"/>
    <property type="project" value="UniProtKB-KW"/>
</dbReference>
<accession>M3B6E2</accession>
<dbReference type="InterPro" id="IPR019787">
    <property type="entry name" value="Znf_PHD-finger"/>
</dbReference>
<dbReference type="InterPro" id="IPR011011">
    <property type="entry name" value="Znf_FYVE_PHD"/>
</dbReference>
<protein>
    <recommendedName>
        <fullName evidence="6">PHD-type domain-containing protein</fullName>
    </recommendedName>
</protein>
<dbReference type="OrthoDB" id="166746at2759"/>
<evidence type="ECO:0000256" key="3">
    <source>
        <dbReference type="ARBA" id="ARBA00022833"/>
    </source>
</evidence>
<dbReference type="STRING" id="692275.M3B6E2"/>
<dbReference type="Gene3D" id="3.30.40.10">
    <property type="entry name" value="Zinc/RING finger domain, C3HC4 (zinc finger)"/>
    <property type="match status" value="1"/>
</dbReference>
<evidence type="ECO:0000313" key="8">
    <source>
        <dbReference type="Proteomes" id="UP000016931"/>
    </source>
</evidence>
<dbReference type="GeneID" id="27901326"/>
<evidence type="ECO:0000256" key="4">
    <source>
        <dbReference type="PROSITE-ProRule" id="PRU00146"/>
    </source>
</evidence>
<evidence type="ECO:0000256" key="5">
    <source>
        <dbReference type="SAM" id="MobiDB-lite"/>
    </source>
</evidence>
<evidence type="ECO:0000256" key="1">
    <source>
        <dbReference type="ARBA" id="ARBA00022723"/>
    </source>
</evidence>
<dbReference type="RefSeq" id="XP_016763483.1">
    <property type="nucleotide sequence ID" value="XM_016904189.1"/>
</dbReference>
<organism evidence="7 8">
    <name type="scientific">Sphaerulina musiva (strain SO2202)</name>
    <name type="common">Poplar stem canker fungus</name>
    <name type="synonym">Septoria musiva</name>
    <dbReference type="NCBI Taxonomy" id="692275"/>
    <lineage>
        <taxon>Eukaryota</taxon>
        <taxon>Fungi</taxon>
        <taxon>Dikarya</taxon>
        <taxon>Ascomycota</taxon>
        <taxon>Pezizomycotina</taxon>
        <taxon>Dothideomycetes</taxon>
        <taxon>Dothideomycetidae</taxon>
        <taxon>Mycosphaerellales</taxon>
        <taxon>Mycosphaerellaceae</taxon>
        <taxon>Sphaerulina</taxon>
    </lineage>
</organism>
<reference evidence="7 8" key="1">
    <citation type="journal article" date="2012" name="PLoS Pathog.">
        <title>Diverse lifestyles and strategies of plant pathogenesis encoded in the genomes of eighteen Dothideomycetes fungi.</title>
        <authorList>
            <person name="Ohm R.A."/>
            <person name="Feau N."/>
            <person name="Henrissat B."/>
            <person name="Schoch C.L."/>
            <person name="Horwitz B.A."/>
            <person name="Barry K.W."/>
            <person name="Condon B.J."/>
            <person name="Copeland A.C."/>
            <person name="Dhillon B."/>
            <person name="Glaser F."/>
            <person name="Hesse C.N."/>
            <person name="Kosti I."/>
            <person name="LaButti K."/>
            <person name="Lindquist E.A."/>
            <person name="Lucas S."/>
            <person name="Salamov A.A."/>
            <person name="Bradshaw R.E."/>
            <person name="Ciuffetti L."/>
            <person name="Hamelin R.C."/>
            <person name="Kema G.H.J."/>
            <person name="Lawrence C."/>
            <person name="Scott J.A."/>
            <person name="Spatafora J.W."/>
            <person name="Turgeon B.G."/>
            <person name="de Wit P.J.G.M."/>
            <person name="Zhong S."/>
            <person name="Goodwin S.B."/>
            <person name="Grigoriev I.V."/>
        </authorList>
    </citation>
    <scope>NUCLEOTIDE SEQUENCE [LARGE SCALE GENOMIC DNA]</scope>
    <source>
        <strain evidence="7 8">SO2202</strain>
    </source>
</reference>
<dbReference type="Proteomes" id="UP000016931">
    <property type="component" value="Unassembled WGS sequence"/>
</dbReference>
<dbReference type="PROSITE" id="PS01359">
    <property type="entry name" value="ZF_PHD_1"/>
    <property type="match status" value="1"/>
</dbReference>
<evidence type="ECO:0000313" key="7">
    <source>
        <dbReference type="EMBL" id="EMF15362.1"/>
    </source>
</evidence>
<feature type="domain" description="PHD-type" evidence="6">
    <location>
        <begin position="165"/>
        <end position="215"/>
    </location>
</feature>
<dbReference type="HOGENOM" id="CLU_1278328_0_0_1"/>
<keyword evidence="2 4" id="KW-0863">Zinc-finger</keyword>
<evidence type="ECO:0000259" key="6">
    <source>
        <dbReference type="PROSITE" id="PS50016"/>
    </source>
</evidence>
<dbReference type="SUPFAM" id="SSF57903">
    <property type="entry name" value="FYVE/PHD zinc finger"/>
    <property type="match status" value="1"/>
</dbReference>
<dbReference type="InterPro" id="IPR013083">
    <property type="entry name" value="Znf_RING/FYVE/PHD"/>
</dbReference>
<sequence>MMTGGTAKPLSPSPGQTKPPPFGLRTFVCRRTSGSRQKPYYGEMKELVKDEIEVSPEQMKPGHLCWAKFTSMLDVQLVWIRASDAILCTSNRTATLVTVEKDWIEVLEQAAKGFSNGPVVFELHPIHSHQALLADHARSPQHTNQDTNSGGNAIPETLVIPRLERNLCVCGKMVSGRRGAVACGNPTCARDFHMACVGMQRREMMHWQCPDCCSSS</sequence>
<dbReference type="SMART" id="SM00249">
    <property type="entry name" value="PHD"/>
    <property type="match status" value="1"/>
</dbReference>
<feature type="region of interest" description="Disordered" evidence="5">
    <location>
        <begin position="1"/>
        <end position="23"/>
    </location>
</feature>
<dbReference type="AlphaFoldDB" id="M3B6E2"/>
<gene>
    <name evidence="7" type="ORF">SEPMUDRAFT_147266</name>
</gene>
<dbReference type="EMBL" id="KB456261">
    <property type="protein sequence ID" value="EMF15362.1"/>
    <property type="molecule type" value="Genomic_DNA"/>
</dbReference>
<keyword evidence="3" id="KW-0862">Zinc</keyword>
<keyword evidence="8" id="KW-1185">Reference proteome</keyword>
<proteinExistence type="predicted"/>